<dbReference type="InterPro" id="IPR011067">
    <property type="entry name" value="Plasmid_toxin/cell-grow_inhib"/>
</dbReference>
<dbReference type="RefSeq" id="WP_281482903.1">
    <property type="nucleotide sequence ID" value="NZ_CP124543.1"/>
</dbReference>
<sequence>MNSPLRGEVWLVDLGYVAKVRPCLIISVPILDQDRALFTLILHTTSPRGSRFEVQVKVNFLQ</sequence>
<name>A0AAJ6P9C6_9CYAN</name>
<reference evidence="3 4" key="1">
    <citation type="journal article" date="2023" name="Limnol Oceanogr Lett">
        <title>Environmental adaptations by the intertidal Antarctic cyanobacterium Halotia branconii CENA392 as revealed using long-read genome sequencing.</title>
        <authorList>
            <person name="Dextro R.B."/>
            <person name="Delbaje E."/>
            <person name="Freitas P.N.N."/>
            <person name="Geraldes V."/>
            <person name="Pinto E."/>
            <person name="Long P.F."/>
            <person name="Fiore M.F."/>
        </authorList>
    </citation>
    <scope>NUCLEOTIDE SEQUENCE [LARGE SCALE GENOMIC DNA]</scope>
    <source>
        <strain evidence="3 4">CENA392</strain>
    </source>
</reference>
<comment type="similarity">
    <text evidence="1">Belongs to the PemK/MazF family.</text>
</comment>
<evidence type="ECO:0000313" key="3">
    <source>
        <dbReference type="EMBL" id="WGV25605.1"/>
    </source>
</evidence>
<evidence type="ECO:0000256" key="1">
    <source>
        <dbReference type="ARBA" id="ARBA00007521"/>
    </source>
</evidence>
<dbReference type="AlphaFoldDB" id="A0AAJ6P9C6"/>
<proteinExistence type="inferred from homology"/>
<dbReference type="EMBL" id="CP124543">
    <property type="protein sequence ID" value="WGV25605.1"/>
    <property type="molecule type" value="Genomic_DNA"/>
</dbReference>
<dbReference type="KEGG" id="hbq:QI031_28410"/>
<dbReference type="GO" id="GO:0003677">
    <property type="term" value="F:DNA binding"/>
    <property type="evidence" value="ECO:0007669"/>
    <property type="project" value="InterPro"/>
</dbReference>
<evidence type="ECO:0000313" key="4">
    <source>
        <dbReference type="Proteomes" id="UP001223520"/>
    </source>
</evidence>
<dbReference type="Proteomes" id="UP001223520">
    <property type="component" value="Chromosome"/>
</dbReference>
<dbReference type="SUPFAM" id="SSF50118">
    <property type="entry name" value="Cell growth inhibitor/plasmid maintenance toxic component"/>
    <property type="match status" value="1"/>
</dbReference>
<keyword evidence="2" id="KW-1277">Toxin-antitoxin system</keyword>
<dbReference type="InterPro" id="IPR003477">
    <property type="entry name" value="PemK-like"/>
</dbReference>
<protein>
    <submittedName>
        <fullName evidence="3">Type II toxin-antitoxin system PemK/MazF family toxin</fullName>
    </submittedName>
</protein>
<dbReference type="Gene3D" id="2.30.30.110">
    <property type="match status" value="1"/>
</dbReference>
<gene>
    <name evidence="3" type="ORF">QI031_28410</name>
</gene>
<dbReference type="Pfam" id="PF02452">
    <property type="entry name" value="PemK_toxin"/>
    <property type="match status" value="1"/>
</dbReference>
<accession>A0AAJ6P9C6</accession>
<organism evidence="3 4">
    <name type="scientific">Halotia branconii CENA392</name>
    <dbReference type="NCBI Taxonomy" id="1539056"/>
    <lineage>
        <taxon>Bacteria</taxon>
        <taxon>Bacillati</taxon>
        <taxon>Cyanobacteriota</taxon>
        <taxon>Cyanophyceae</taxon>
        <taxon>Nostocales</taxon>
        <taxon>Nodulariaceae</taxon>
        <taxon>Halotia</taxon>
    </lineage>
</organism>
<keyword evidence="4" id="KW-1185">Reference proteome</keyword>
<evidence type="ECO:0000256" key="2">
    <source>
        <dbReference type="ARBA" id="ARBA00022649"/>
    </source>
</evidence>